<gene>
    <name evidence="1" type="ORF">AA0521_2718</name>
</gene>
<evidence type="ECO:0000313" key="1">
    <source>
        <dbReference type="EMBL" id="GBQ75636.1"/>
    </source>
</evidence>
<protein>
    <submittedName>
        <fullName evidence="1">Uncharacterized protein</fullName>
    </submittedName>
</protein>
<proteinExistence type="predicted"/>
<dbReference type="Proteomes" id="UP001061452">
    <property type="component" value="Unassembled WGS sequence"/>
</dbReference>
<sequence length="43" mass="5151">MIDIPRLYQSFYRIFMIDRSLIYRSFGVTDYAAYEPTLARSIP</sequence>
<organism evidence="1 2">
    <name type="scientific">Komagataeibacter intermedius NRIC 0521</name>
    <dbReference type="NCBI Taxonomy" id="1307934"/>
    <lineage>
        <taxon>Bacteria</taxon>
        <taxon>Pseudomonadati</taxon>
        <taxon>Pseudomonadota</taxon>
        <taxon>Alphaproteobacteria</taxon>
        <taxon>Acetobacterales</taxon>
        <taxon>Acetobacteraceae</taxon>
        <taxon>Komagataeibacter</taxon>
    </lineage>
</organism>
<reference evidence="1" key="1">
    <citation type="submission" date="2013-04" db="EMBL/GenBank/DDBJ databases">
        <title>The genome sequencing project of 58 acetic acid bacteria.</title>
        <authorList>
            <person name="Okamoto-Kainuma A."/>
            <person name="Ishikawa M."/>
            <person name="Umino S."/>
            <person name="Koizumi Y."/>
            <person name="Shiwa Y."/>
            <person name="Yoshikawa H."/>
            <person name="Matsutani M."/>
            <person name="Matsushita K."/>
        </authorList>
    </citation>
    <scope>NUCLEOTIDE SEQUENCE</scope>
    <source>
        <strain evidence="1">NRIC 0521</strain>
    </source>
</reference>
<evidence type="ECO:0000313" key="2">
    <source>
        <dbReference type="Proteomes" id="UP001061452"/>
    </source>
</evidence>
<comment type="caution">
    <text evidence="1">The sequence shown here is derived from an EMBL/GenBank/DDBJ whole genome shotgun (WGS) entry which is preliminary data.</text>
</comment>
<dbReference type="EMBL" id="BAQJ01000278">
    <property type="protein sequence ID" value="GBQ75636.1"/>
    <property type="molecule type" value="Genomic_DNA"/>
</dbReference>
<accession>A0ABQ0PPY9</accession>
<keyword evidence="2" id="KW-1185">Reference proteome</keyword>
<name>A0ABQ0PPY9_9PROT</name>